<gene>
    <name evidence="1" type="ordered locus">Metok_0063</name>
</gene>
<dbReference type="Proteomes" id="UP000009296">
    <property type="component" value="Chromosome"/>
</dbReference>
<accession>F8AMM0</accession>
<name>F8AMM0_METOI</name>
<evidence type="ECO:0000313" key="1">
    <source>
        <dbReference type="EMBL" id="AEH06061.1"/>
    </source>
</evidence>
<dbReference type="EMBL" id="CP002792">
    <property type="protein sequence ID" value="AEH06061.1"/>
    <property type="molecule type" value="Genomic_DNA"/>
</dbReference>
<evidence type="ECO:0000313" key="2">
    <source>
        <dbReference type="Proteomes" id="UP000009296"/>
    </source>
</evidence>
<reference evidence="1" key="1">
    <citation type="submission" date="2011-05" db="EMBL/GenBank/DDBJ databases">
        <title>Complete sequence of chromosome of Methanothermococcus okinawensis IH1.</title>
        <authorList>
            <consortium name="US DOE Joint Genome Institute"/>
            <person name="Lucas S."/>
            <person name="Han J."/>
            <person name="Lapidus A."/>
            <person name="Cheng J.-F."/>
            <person name="Goodwin L."/>
            <person name="Pitluck S."/>
            <person name="Peters L."/>
            <person name="Mikhailova N."/>
            <person name="Held B."/>
            <person name="Han C."/>
            <person name="Tapia R."/>
            <person name="Land M."/>
            <person name="Hauser L."/>
            <person name="Kyrpides N."/>
            <person name="Ivanova N."/>
            <person name="Pagani I."/>
            <person name="Sieprawska-Lupa M."/>
            <person name="Takai K."/>
            <person name="Miyazaki J."/>
            <person name="Whitman W."/>
            <person name="Woyke T."/>
        </authorList>
    </citation>
    <scope>NUCLEOTIDE SEQUENCE</scope>
    <source>
        <strain evidence="1">IH1</strain>
    </source>
</reference>
<dbReference type="AlphaFoldDB" id="F8AMM0"/>
<sequence>MDYFGENMATTYELKIYGKVQHVGLRGRIENIEGV</sequence>
<dbReference type="KEGG" id="mok:Metok_0063"/>
<protein>
    <submittedName>
        <fullName evidence="1">Uncharacterized protein</fullName>
    </submittedName>
</protein>
<organism evidence="1 2">
    <name type="scientific">Methanothermococcus okinawensis (strain DSM 14208 / JCM 11175 / IH1)</name>
    <dbReference type="NCBI Taxonomy" id="647113"/>
    <lineage>
        <taxon>Archaea</taxon>
        <taxon>Methanobacteriati</taxon>
        <taxon>Methanobacteriota</taxon>
        <taxon>Methanomada group</taxon>
        <taxon>Methanococci</taxon>
        <taxon>Methanococcales</taxon>
        <taxon>Methanococcaceae</taxon>
        <taxon>Methanothermococcus</taxon>
    </lineage>
</organism>
<proteinExistence type="predicted"/>
<dbReference type="HOGENOM" id="CLU_3362569_0_0_2"/>
<keyword evidence="2" id="KW-1185">Reference proteome</keyword>